<dbReference type="InterPro" id="IPR000873">
    <property type="entry name" value="AMP-dep_synth/lig_dom"/>
</dbReference>
<dbReference type="Gene3D" id="3.30.559.30">
    <property type="entry name" value="Nonribosomal peptide synthetase, condensation domain"/>
    <property type="match status" value="2"/>
</dbReference>
<dbReference type="STRING" id="634771.SAMN04488128_1083"/>
<gene>
    <name evidence="5" type="ORF">SAMN04488128_1083</name>
</gene>
<dbReference type="SUPFAM" id="SSF52777">
    <property type="entry name" value="CoA-dependent acyltransferases"/>
    <property type="match status" value="3"/>
</dbReference>
<dbReference type="FunFam" id="3.40.50.980:FF:000001">
    <property type="entry name" value="Non-ribosomal peptide synthetase"/>
    <property type="match status" value="1"/>
</dbReference>
<organism evidence="5 6">
    <name type="scientific">Chitinophaga eiseniae</name>
    <dbReference type="NCBI Taxonomy" id="634771"/>
    <lineage>
        <taxon>Bacteria</taxon>
        <taxon>Pseudomonadati</taxon>
        <taxon>Bacteroidota</taxon>
        <taxon>Chitinophagia</taxon>
        <taxon>Chitinophagales</taxon>
        <taxon>Chitinophagaceae</taxon>
        <taxon>Chitinophaga</taxon>
    </lineage>
</organism>
<dbReference type="InterPro" id="IPR036736">
    <property type="entry name" value="ACP-like_sf"/>
</dbReference>
<evidence type="ECO:0000256" key="1">
    <source>
        <dbReference type="ARBA" id="ARBA00001957"/>
    </source>
</evidence>
<accession>A0A1T4U225</accession>
<proteinExistence type="predicted"/>
<dbReference type="GO" id="GO:0003824">
    <property type="term" value="F:catalytic activity"/>
    <property type="evidence" value="ECO:0007669"/>
    <property type="project" value="InterPro"/>
</dbReference>
<dbReference type="InterPro" id="IPR045851">
    <property type="entry name" value="AMP-bd_C_sf"/>
</dbReference>
<name>A0A1T4U225_9BACT</name>
<dbReference type="SUPFAM" id="SSF56801">
    <property type="entry name" value="Acetyl-CoA synthetase-like"/>
    <property type="match status" value="1"/>
</dbReference>
<reference evidence="6" key="1">
    <citation type="submission" date="2017-02" db="EMBL/GenBank/DDBJ databases">
        <authorList>
            <person name="Varghese N."/>
            <person name="Submissions S."/>
        </authorList>
    </citation>
    <scope>NUCLEOTIDE SEQUENCE [LARGE SCALE GENOMIC DNA]</scope>
    <source>
        <strain evidence="6">DSM 22224</strain>
    </source>
</reference>
<dbReference type="InterPro" id="IPR006162">
    <property type="entry name" value="Ppantetheine_attach_site"/>
</dbReference>
<keyword evidence="3" id="KW-0597">Phosphoprotein</keyword>
<keyword evidence="2" id="KW-0596">Phosphopantetheine</keyword>
<dbReference type="InterPro" id="IPR010060">
    <property type="entry name" value="NRPS_synth"/>
</dbReference>
<dbReference type="RefSeq" id="WP_159456252.1">
    <property type="nucleotide sequence ID" value="NZ_FUWZ01000008.1"/>
</dbReference>
<dbReference type="Proteomes" id="UP000190367">
    <property type="component" value="Unassembled WGS sequence"/>
</dbReference>
<dbReference type="InterPro" id="IPR020845">
    <property type="entry name" value="AMP-binding_CS"/>
</dbReference>
<dbReference type="Pfam" id="PF13193">
    <property type="entry name" value="AMP-binding_C"/>
    <property type="match status" value="1"/>
</dbReference>
<dbReference type="InterPro" id="IPR009081">
    <property type="entry name" value="PP-bd_ACP"/>
</dbReference>
<dbReference type="Gene3D" id="2.30.38.10">
    <property type="entry name" value="Luciferase, Domain 3"/>
    <property type="match status" value="1"/>
</dbReference>
<dbReference type="NCBIfam" id="TIGR01720">
    <property type="entry name" value="NRPS-para261"/>
    <property type="match status" value="1"/>
</dbReference>
<evidence type="ECO:0000256" key="3">
    <source>
        <dbReference type="ARBA" id="ARBA00022553"/>
    </source>
</evidence>
<dbReference type="Gene3D" id="3.30.300.30">
    <property type="match status" value="1"/>
</dbReference>
<dbReference type="InterPro" id="IPR020459">
    <property type="entry name" value="AMP-binding"/>
</dbReference>
<dbReference type="SUPFAM" id="SSF47336">
    <property type="entry name" value="ACP-like"/>
    <property type="match status" value="1"/>
</dbReference>
<dbReference type="OrthoDB" id="9765680at2"/>
<dbReference type="Pfam" id="PF00668">
    <property type="entry name" value="Condensation"/>
    <property type="match status" value="2"/>
</dbReference>
<feature type="domain" description="Carrier" evidence="4">
    <location>
        <begin position="777"/>
        <end position="851"/>
    </location>
</feature>
<dbReference type="InterPro" id="IPR010071">
    <property type="entry name" value="AA_adenyl_dom"/>
</dbReference>
<dbReference type="PANTHER" id="PTHR45398">
    <property type="match status" value="1"/>
</dbReference>
<dbReference type="PRINTS" id="PR00154">
    <property type="entry name" value="AMPBINDING"/>
</dbReference>
<dbReference type="InterPro" id="IPR023213">
    <property type="entry name" value="CAT-like_dom_sf"/>
</dbReference>
<dbReference type="Gene3D" id="3.30.559.10">
    <property type="entry name" value="Chloramphenicol acetyltransferase-like domain"/>
    <property type="match status" value="1"/>
</dbReference>
<dbReference type="Gene3D" id="1.10.1200.10">
    <property type="entry name" value="ACP-like"/>
    <property type="match status" value="1"/>
</dbReference>
<protein>
    <submittedName>
        <fullName evidence="5">Non-ribosomal peptide synthase domain TIGR01720/amino acid adenylation domain-containing protein</fullName>
    </submittedName>
</protein>
<dbReference type="Pfam" id="PF00550">
    <property type="entry name" value="PP-binding"/>
    <property type="match status" value="1"/>
</dbReference>
<dbReference type="NCBIfam" id="TIGR01733">
    <property type="entry name" value="AA-adenyl-dom"/>
    <property type="match status" value="1"/>
</dbReference>
<dbReference type="PANTHER" id="PTHR45398:SF1">
    <property type="entry name" value="ENZYME, PUTATIVE (JCVI)-RELATED"/>
    <property type="match status" value="1"/>
</dbReference>
<evidence type="ECO:0000313" key="5">
    <source>
        <dbReference type="EMBL" id="SKA46690.1"/>
    </source>
</evidence>
<dbReference type="Gene3D" id="3.40.50.980">
    <property type="match status" value="2"/>
</dbReference>
<evidence type="ECO:0000256" key="2">
    <source>
        <dbReference type="ARBA" id="ARBA00022450"/>
    </source>
</evidence>
<evidence type="ECO:0000259" key="4">
    <source>
        <dbReference type="PROSITE" id="PS50075"/>
    </source>
</evidence>
<sequence>MNLHDKGFIQSEQATLVAALEPVESKERHASPEDYWISQLTGELPVLNLPGYRNRQLCTTYSSASVNYSFPQETLEILRSFTEKQHITLFTLLSAGVQVLLHKYARQCDIITGAYVNCMSMPFEKNESENLLPIRTRIDKDISIQQLLKLQQHILQEAYTHRHYSPDELRAKLNTGITFMPEVYVALNGNTPVGAPPPGICFSFTTDDGLQLSIIYNADAYDNNAISRMAGHYQQVLSGMTENEVKRIRDISYITPAETTELLMLNRVQAVSQEDETIIDLIEDQACRHPGKTAIVFNEQQFSYQELDNRSDRLANYLSDMGVQPGTCVLLCFNNHMDHALTGILGIMKTGAAYVPLDADLPKERIAYLIKDTNASIVITNTLDAASFDHESLQVIPLDDEQGQWQKASPDKKHRKVQKEDLAYVIYTSGTTGDPKGVMITQGNLSDYFKGLDQQTGISANKASALMSTPATDLGNTVLFGSLIYGNTLHLFSKDTLRDVGYIHQYFTRHEIDCIKIVPTYWKALEYSGQYLLPRKMIIFGGEQLQKNTADRIREALPGLRIINHYGPTETTIGKLLYEITDTADEAAIPIGKPFSNTCVYVVDEELSPCAKGIWGELLIGGDGLFRGYLNQPDLTEEKCVRFNNERLYRTGDMVRINEKGEIEFGYRIDNQVKIQGYRIEPGGIETVVLQYPFIKQCFVATVENEHSDKLLVAYLQVKEGYSDEALKEHLREHLPTYMIPSFLATLPAIPMTSNGKVDRKKLPGADLLKASGDYEPPHTEIQQIVVGILEEMFNRERISLTDNFFEMGGDSIKSIQVASRLRQRGYKLQLKDIIRHPVVKDFTAQVKVNTTTGVKEDMFTGAITLSPIQQYFFESKRGNYHHYNQSVALQATAIDEISIGKAFDKLVQFHDTLRIKYRQENDQSWHQYYDSPDNVYSFETIPYTDESTIPEKTAAAGKSLNIKQGPLMRVCLFKGGATDVLYIVIHHLLTDGVSFRILIEDLTNLYNKYRHGSGFDLQNKSASFKEWMVKLQEYTKKDTVRAELPYWLHVADSRADRISTMTAVSNTIADRDIVSFSIGKTATADLLTRCYRKHNTEINEILITALCLALQEVFHTRKVLLNLEGHGREDIGLDADISRTMGWFTSIFPVYFDLHTTVGYIDTLLAIKRTLNTVPAKGIGYGLLKYLSGADGLDVQPEITFNYLGDFSSGLSSNNSNVFHNVKFNYQDADTQTTCGDKLNFTGVITDQQLCMYINFNRLLFNKMQVKMLGEAFNNHLLKIIDQIVLH</sequence>
<dbReference type="InterPro" id="IPR025110">
    <property type="entry name" value="AMP-bd_C"/>
</dbReference>
<comment type="cofactor">
    <cofactor evidence="1">
        <name>pantetheine 4'-phosphate</name>
        <dbReference type="ChEBI" id="CHEBI:47942"/>
    </cofactor>
</comment>
<dbReference type="Pfam" id="PF00501">
    <property type="entry name" value="AMP-binding"/>
    <property type="match status" value="1"/>
</dbReference>
<dbReference type="EMBL" id="FUWZ01000008">
    <property type="protein sequence ID" value="SKA46690.1"/>
    <property type="molecule type" value="Genomic_DNA"/>
</dbReference>
<keyword evidence="6" id="KW-1185">Reference proteome</keyword>
<dbReference type="PROSITE" id="PS00012">
    <property type="entry name" value="PHOSPHOPANTETHEINE"/>
    <property type="match status" value="1"/>
</dbReference>
<evidence type="ECO:0000313" key="6">
    <source>
        <dbReference type="Proteomes" id="UP000190367"/>
    </source>
</evidence>
<dbReference type="CDD" id="cd05930">
    <property type="entry name" value="A_NRPS"/>
    <property type="match status" value="1"/>
</dbReference>
<dbReference type="PROSITE" id="PS00455">
    <property type="entry name" value="AMP_BINDING"/>
    <property type="match status" value="1"/>
</dbReference>
<dbReference type="PROSITE" id="PS50075">
    <property type="entry name" value="CARRIER"/>
    <property type="match status" value="1"/>
</dbReference>
<dbReference type="InterPro" id="IPR001242">
    <property type="entry name" value="Condensation_dom"/>
</dbReference>